<comment type="caution">
    <text evidence="2">The sequence shown here is derived from an EMBL/GenBank/DDBJ whole genome shotgun (WGS) entry which is preliminary data.</text>
</comment>
<accession>A0A8S9X739</accession>
<reference evidence="2" key="1">
    <citation type="journal article" date="2021" name="Mol. Ecol. Resour.">
        <title>Apolygus lucorum genome provides insights into omnivorousness and mesophyll feeding.</title>
        <authorList>
            <person name="Liu Y."/>
            <person name="Liu H."/>
            <person name="Wang H."/>
            <person name="Huang T."/>
            <person name="Liu B."/>
            <person name="Yang B."/>
            <person name="Yin L."/>
            <person name="Li B."/>
            <person name="Zhang Y."/>
            <person name="Zhang S."/>
            <person name="Jiang F."/>
            <person name="Zhang X."/>
            <person name="Ren Y."/>
            <person name="Wang B."/>
            <person name="Wang S."/>
            <person name="Lu Y."/>
            <person name="Wu K."/>
            <person name="Fan W."/>
            <person name="Wang G."/>
        </authorList>
    </citation>
    <scope>NUCLEOTIDE SEQUENCE</scope>
    <source>
        <strain evidence="2">12Hb</strain>
    </source>
</reference>
<gene>
    <name evidence="2" type="ORF">GE061_018964</name>
</gene>
<dbReference type="OrthoDB" id="6624651at2759"/>
<dbReference type="AlphaFoldDB" id="A0A8S9X739"/>
<keyword evidence="1" id="KW-0732">Signal</keyword>
<proteinExistence type="predicted"/>
<feature type="chain" id="PRO_5035920600" evidence="1">
    <location>
        <begin position="23"/>
        <end position="121"/>
    </location>
</feature>
<feature type="signal peptide" evidence="1">
    <location>
        <begin position="1"/>
        <end position="22"/>
    </location>
</feature>
<dbReference type="Proteomes" id="UP000466442">
    <property type="component" value="Linkage Group LG9"/>
</dbReference>
<protein>
    <submittedName>
        <fullName evidence="2">Uncharacterized protein</fullName>
    </submittedName>
</protein>
<keyword evidence="3" id="KW-1185">Reference proteome</keyword>
<name>A0A8S9X739_APOLU</name>
<evidence type="ECO:0000256" key="1">
    <source>
        <dbReference type="SAM" id="SignalP"/>
    </source>
</evidence>
<sequence length="121" mass="13741">MTPATFLLALCVMGVYTQLAVARPDSVNLGKAILKPTRLEVDPDSSTAAKEWSYWIRTFENFIEESEVVEGAMKLKVPRSSEQDPRNCLVAARTGYYPRALELYSPEIGALWPRNYYDLDY</sequence>
<dbReference type="EMBL" id="WIXP02000009">
    <property type="protein sequence ID" value="KAF6204802.1"/>
    <property type="molecule type" value="Genomic_DNA"/>
</dbReference>
<organism evidence="2 3">
    <name type="scientific">Apolygus lucorum</name>
    <name type="common">Small green plant bug</name>
    <name type="synonym">Lygocoris lucorum</name>
    <dbReference type="NCBI Taxonomy" id="248454"/>
    <lineage>
        <taxon>Eukaryota</taxon>
        <taxon>Metazoa</taxon>
        <taxon>Ecdysozoa</taxon>
        <taxon>Arthropoda</taxon>
        <taxon>Hexapoda</taxon>
        <taxon>Insecta</taxon>
        <taxon>Pterygota</taxon>
        <taxon>Neoptera</taxon>
        <taxon>Paraneoptera</taxon>
        <taxon>Hemiptera</taxon>
        <taxon>Heteroptera</taxon>
        <taxon>Panheteroptera</taxon>
        <taxon>Cimicomorpha</taxon>
        <taxon>Miridae</taxon>
        <taxon>Mirini</taxon>
        <taxon>Apolygus</taxon>
    </lineage>
</organism>
<evidence type="ECO:0000313" key="2">
    <source>
        <dbReference type="EMBL" id="KAF6204802.1"/>
    </source>
</evidence>
<evidence type="ECO:0000313" key="3">
    <source>
        <dbReference type="Proteomes" id="UP000466442"/>
    </source>
</evidence>